<comment type="caution">
    <text evidence="2">The sequence shown here is derived from an EMBL/GenBank/DDBJ whole genome shotgun (WGS) entry which is preliminary data.</text>
</comment>
<evidence type="ECO:0000313" key="2">
    <source>
        <dbReference type="EMBL" id="MBW0510822.1"/>
    </source>
</evidence>
<evidence type="ECO:0000313" key="3">
    <source>
        <dbReference type="Proteomes" id="UP000765509"/>
    </source>
</evidence>
<organism evidence="2 3">
    <name type="scientific">Austropuccinia psidii MF-1</name>
    <dbReference type="NCBI Taxonomy" id="1389203"/>
    <lineage>
        <taxon>Eukaryota</taxon>
        <taxon>Fungi</taxon>
        <taxon>Dikarya</taxon>
        <taxon>Basidiomycota</taxon>
        <taxon>Pucciniomycotina</taxon>
        <taxon>Pucciniomycetes</taxon>
        <taxon>Pucciniales</taxon>
        <taxon>Sphaerophragmiaceae</taxon>
        <taxon>Austropuccinia</taxon>
    </lineage>
</organism>
<feature type="compositionally biased region" description="Polar residues" evidence="1">
    <location>
        <begin position="98"/>
        <end position="114"/>
    </location>
</feature>
<sequence>MDQKRYSRVIKKLFLDILEKSEIQTDTQESKEKLSQPRKEKTSKVTKEILRSLKQKVFNIKFLKSEKNSENYSIRKRRIDYQCKLHKKLRYMKPPPFQYNSEQMNNLNPNQDQWEPQHHSQKKDLISYQEESKYMAKSEVG</sequence>
<feature type="region of interest" description="Disordered" evidence="1">
    <location>
        <begin position="25"/>
        <end position="46"/>
    </location>
</feature>
<dbReference type="EMBL" id="AVOT02021784">
    <property type="protein sequence ID" value="MBW0510822.1"/>
    <property type="molecule type" value="Genomic_DNA"/>
</dbReference>
<feature type="region of interest" description="Disordered" evidence="1">
    <location>
        <begin position="94"/>
        <end position="141"/>
    </location>
</feature>
<accession>A0A9Q3HNP3</accession>
<reference evidence="2" key="1">
    <citation type="submission" date="2021-03" db="EMBL/GenBank/DDBJ databases">
        <title>Draft genome sequence of rust myrtle Austropuccinia psidii MF-1, a brazilian biotype.</title>
        <authorList>
            <person name="Quecine M.C."/>
            <person name="Pachon D.M.R."/>
            <person name="Bonatelli M.L."/>
            <person name="Correr F.H."/>
            <person name="Franceschini L.M."/>
            <person name="Leite T.F."/>
            <person name="Margarido G.R.A."/>
            <person name="Almeida C.A."/>
            <person name="Ferrarezi J.A."/>
            <person name="Labate C.A."/>
        </authorList>
    </citation>
    <scope>NUCLEOTIDE SEQUENCE</scope>
    <source>
        <strain evidence="2">MF-1</strain>
    </source>
</reference>
<protein>
    <submittedName>
        <fullName evidence="2">Uncharacterized protein</fullName>
    </submittedName>
</protein>
<gene>
    <name evidence="2" type="ORF">O181_050537</name>
</gene>
<keyword evidence="3" id="KW-1185">Reference proteome</keyword>
<dbReference type="Proteomes" id="UP000765509">
    <property type="component" value="Unassembled WGS sequence"/>
</dbReference>
<name>A0A9Q3HNP3_9BASI</name>
<evidence type="ECO:0000256" key="1">
    <source>
        <dbReference type="SAM" id="MobiDB-lite"/>
    </source>
</evidence>
<dbReference type="AlphaFoldDB" id="A0A9Q3HNP3"/>
<feature type="compositionally biased region" description="Basic and acidic residues" evidence="1">
    <location>
        <begin position="115"/>
        <end position="141"/>
    </location>
</feature>
<proteinExistence type="predicted"/>